<keyword evidence="5" id="KW-0804">Transcription</keyword>
<dbReference type="SUPFAM" id="SSF52172">
    <property type="entry name" value="CheY-like"/>
    <property type="match status" value="1"/>
</dbReference>
<dbReference type="InterPro" id="IPR039420">
    <property type="entry name" value="WalR-like"/>
</dbReference>
<keyword evidence="4 7" id="KW-0238">DNA-binding</keyword>
<sequence>MKQNLQDQQHAKILIVDDEAQITRVLRTALSTQGYSLRIAANGVEGMEAVHAWKPDLVVTDVSMPEMNGIELCREIRAVSTVPIIVLSVRNQEAMKIEALDAGADDYVTKPFSIQELQARVRAQLRRGSAAESEAPQIISAGDFYIDIPQHRVVVRGQDTHLTPKQFDLLVFLAQHPGQVLTHRALLHAVWGTNADQPEYLRVNIGQLRKKIELTEEPAYIITEPWIGYRFRPTGNDEF</sequence>
<protein>
    <submittedName>
        <fullName evidence="10">Two-component system KDP operon response regulator KdpE</fullName>
    </submittedName>
</protein>
<evidence type="ECO:0000256" key="3">
    <source>
        <dbReference type="ARBA" id="ARBA00023015"/>
    </source>
</evidence>
<dbReference type="FunFam" id="3.40.50.2300:FF:000001">
    <property type="entry name" value="DNA-binding response regulator PhoB"/>
    <property type="match status" value="1"/>
</dbReference>
<dbReference type="InterPro" id="IPR011006">
    <property type="entry name" value="CheY-like_superfamily"/>
</dbReference>
<dbReference type="InterPro" id="IPR001789">
    <property type="entry name" value="Sig_transdc_resp-reg_receiver"/>
</dbReference>
<evidence type="ECO:0000256" key="6">
    <source>
        <dbReference type="PROSITE-ProRule" id="PRU00169"/>
    </source>
</evidence>
<dbReference type="PANTHER" id="PTHR48111:SF50">
    <property type="entry name" value="KDP OPERON TRANSCRIPTIONAL REGULATORY PROTEIN KDPE"/>
    <property type="match status" value="1"/>
</dbReference>
<keyword evidence="1 6" id="KW-0597">Phosphoprotein</keyword>
<dbReference type="GO" id="GO:0005829">
    <property type="term" value="C:cytosol"/>
    <property type="evidence" value="ECO:0007669"/>
    <property type="project" value="TreeGrafter"/>
</dbReference>
<feature type="domain" description="Response regulatory" evidence="8">
    <location>
        <begin position="12"/>
        <end position="125"/>
    </location>
</feature>
<name>A0A7W8J642_9BACT</name>
<dbReference type="Gene3D" id="3.40.50.2300">
    <property type="match status" value="1"/>
</dbReference>
<dbReference type="GO" id="GO:0000976">
    <property type="term" value="F:transcription cis-regulatory region binding"/>
    <property type="evidence" value="ECO:0007669"/>
    <property type="project" value="TreeGrafter"/>
</dbReference>
<dbReference type="CDD" id="cd17574">
    <property type="entry name" value="REC_OmpR"/>
    <property type="match status" value="1"/>
</dbReference>
<evidence type="ECO:0000256" key="7">
    <source>
        <dbReference type="PROSITE-ProRule" id="PRU01091"/>
    </source>
</evidence>
<evidence type="ECO:0000256" key="4">
    <source>
        <dbReference type="ARBA" id="ARBA00023125"/>
    </source>
</evidence>
<dbReference type="GO" id="GO:0032993">
    <property type="term" value="C:protein-DNA complex"/>
    <property type="evidence" value="ECO:0007669"/>
    <property type="project" value="TreeGrafter"/>
</dbReference>
<dbReference type="SUPFAM" id="SSF46894">
    <property type="entry name" value="C-terminal effector domain of the bipartite response regulators"/>
    <property type="match status" value="1"/>
</dbReference>
<dbReference type="GO" id="GO:0000156">
    <property type="term" value="F:phosphorelay response regulator activity"/>
    <property type="evidence" value="ECO:0007669"/>
    <property type="project" value="TreeGrafter"/>
</dbReference>
<dbReference type="Pfam" id="PF00072">
    <property type="entry name" value="Response_reg"/>
    <property type="match status" value="1"/>
</dbReference>
<dbReference type="SMART" id="SM00448">
    <property type="entry name" value="REC"/>
    <property type="match status" value="1"/>
</dbReference>
<dbReference type="CDD" id="cd00383">
    <property type="entry name" value="trans_reg_C"/>
    <property type="match status" value="1"/>
</dbReference>
<feature type="DNA-binding region" description="OmpR/PhoB-type" evidence="7">
    <location>
        <begin position="136"/>
        <end position="233"/>
    </location>
</feature>
<keyword evidence="3" id="KW-0805">Transcription regulation</keyword>
<dbReference type="AlphaFoldDB" id="A0A7W8J642"/>
<organism evidence="10 11">
    <name type="scientific">Tunturiibacter lichenicola</name>
    <dbReference type="NCBI Taxonomy" id="2051959"/>
    <lineage>
        <taxon>Bacteria</taxon>
        <taxon>Pseudomonadati</taxon>
        <taxon>Acidobacteriota</taxon>
        <taxon>Terriglobia</taxon>
        <taxon>Terriglobales</taxon>
        <taxon>Acidobacteriaceae</taxon>
        <taxon>Tunturiibacter</taxon>
    </lineage>
</organism>
<feature type="domain" description="OmpR/PhoB-type" evidence="9">
    <location>
        <begin position="136"/>
        <end position="233"/>
    </location>
</feature>
<dbReference type="GO" id="GO:0006355">
    <property type="term" value="P:regulation of DNA-templated transcription"/>
    <property type="evidence" value="ECO:0007669"/>
    <property type="project" value="InterPro"/>
</dbReference>
<evidence type="ECO:0000256" key="2">
    <source>
        <dbReference type="ARBA" id="ARBA00023012"/>
    </source>
</evidence>
<gene>
    <name evidence="10" type="ORF">HDF10_000181</name>
</gene>
<evidence type="ECO:0000313" key="11">
    <source>
        <dbReference type="Proteomes" id="UP000569092"/>
    </source>
</evidence>
<feature type="modified residue" description="4-aspartylphosphate" evidence="6">
    <location>
        <position position="61"/>
    </location>
</feature>
<dbReference type="PANTHER" id="PTHR48111">
    <property type="entry name" value="REGULATOR OF RPOS"/>
    <property type="match status" value="1"/>
</dbReference>
<dbReference type="Pfam" id="PF00486">
    <property type="entry name" value="Trans_reg_C"/>
    <property type="match status" value="1"/>
</dbReference>
<dbReference type="Gene3D" id="6.10.250.690">
    <property type="match status" value="1"/>
</dbReference>
<accession>A0A7W8J642</accession>
<reference evidence="10 11" key="1">
    <citation type="submission" date="2020-08" db="EMBL/GenBank/DDBJ databases">
        <title>Genomic Encyclopedia of Type Strains, Phase IV (KMG-V): Genome sequencing to study the core and pangenomes of soil and plant-associated prokaryotes.</title>
        <authorList>
            <person name="Whitman W."/>
        </authorList>
    </citation>
    <scope>NUCLEOTIDE SEQUENCE [LARGE SCALE GENOMIC DNA]</scope>
    <source>
        <strain evidence="10 11">M8US30</strain>
    </source>
</reference>
<evidence type="ECO:0000256" key="1">
    <source>
        <dbReference type="ARBA" id="ARBA00022553"/>
    </source>
</evidence>
<dbReference type="SMART" id="SM00862">
    <property type="entry name" value="Trans_reg_C"/>
    <property type="match status" value="1"/>
</dbReference>
<evidence type="ECO:0000313" key="10">
    <source>
        <dbReference type="EMBL" id="MBB5342231.1"/>
    </source>
</evidence>
<dbReference type="InterPro" id="IPR016032">
    <property type="entry name" value="Sig_transdc_resp-reg_C-effctor"/>
</dbReference>
<dbReference type="Gene3D" id="1.10.10.10">
    <property type="entry name" value="Winged helix-like DNA-binding domain superfamily/Winged helix DNA-binding domain"/>
    <property type="match status" value="1"/>
</dbReference>
<evidence type="ECO:0000259" key="8">
    <source>
        <dbReference type="PROSITE" id="PS50110"/>
    </source>
</evidence>
<dbReference type="EMBL" id="JACHDZ010000001">
    <property type="protein sequence ID" value="MBB5342231.1"/>
    <property type="molecule type" value="Genomic_DNA"/>
</dbReference>
<proteinExistence type="predicted"/>
<comment type="caution">
    <text evidence="10">The sequence shown here is derived from an EMBL/GenBank/DDBJ whole genome shotgun (WGS) entry which is preliminary data.</text>
</comment>
<dbReference type="PROSITE" id="PS51755">
    <property type="entry name" value="OMPR_PHOB"/>
    <property type="match status" value="1"/>
</dbReference>
<dbReference type="InterPro" id="IPR001867">
    <property type="entry name" value="OmpR/PhoB-type_DNA-bd"/>
</dbReference>
<dbReference type="InterPro" id="IPR036388">
    <property type="entry name" value="WH-like_DNA-bd_sf"/>
</dbReference>
<dbReference type="PROSITE" id="PS50110">
    <property type="entry name" value="RESPONSE_REGULATORY"/>
    <property type="match status" value="1"/>
</dbReference>
<dbReference type="Proteomes" id="UP000569092">
    <property type="component" value="Unassembled WGS sequence"/>
</dbReference>
<keyword evidence="2" id="KW-0902">Two-component regulatory system</keyword>
<evidence type="ECO:0000256" key="5">
    <source>
        <dbReference type="ARBA" id="ARBA00023163"/>
    </source>
</evidence>
<evidence type="ECO:0000259" key="9">
    <source>
        <dbReference type="PROSITE" id="PS51755"/>
    </source>
</evidence>